<feature type="compositionally biased region" description="Low complexity" evidence="1">
    <location>
        <begin position="272"/>
        <end position="286"/>
    </location>
</feature>
<accession>A0AAV9MWI5</accession>
<evidence type="ECO:0000256" key="1">
    <source>
        <dbReference type="SAM" id="MobiDB-lite"/>
    </source>
</evidence>
<feature type="compositionally biased region" description="Basic and acidic residues" evidence="1">
    <location>
        <begin position="156"/>
        <end position="172"/>
    </location>
</feature>
<feature type="compositionally biased region" description="Polar residues" evidence="1">
    <location>
        <begin position="79"/>
        <end position="96"/>
    </location>
</feature>
<dbReference type="RefSeq" id="XP_064700552.1">
    <property type="nucleotide sequence ID" value="XM_064853817.1"/>
</dbReference>
<gene>
    <name evidence="2" type="ORF">LTR84_010280</name>
</gene>
<feature type="compositionally biased region" description="Polar residues" evidence="1">
    <location>
        <begin position="173"/>
        <end position="197"/>
    </location>
</feature>
<feature type="compositionally biased region" description="Polar residues" evidence="1">
    <location>
        <begin position="143"/>
        <end position="155"/>
    </location>
</feature>
<evidence type="ECO:0000313" key="3">
    <source>
        <dbReference type="Proteomes" id="UP001358417"/>
    </source>
</evidence>
<proteinExistence type="predicted"/>
<evidence type="ECO:0000313" key="2">
    <source>
        <dbReference type="EMBL" id="KAK5044908.1"/>
    </source>
</evidence>
<reference evidence="2 3" key="1">
    <citation type="submission" date="2023-08" db="EMBL/GenBank/DDBJ databases">
        <title>Black Yeasts Isolated from many extreme environments.</title>
        <authorList>
            <person name="Coleine C."/>
            <person name="Stajich J.E."/>
            <person name="Selbmann L."/>
        </authorList>
    </citation>
    <scope>NUCLEOTIDE SEQUENCE [LARGE SCALE GENOMIC DNA]</scope>
    <source>
        <strain evidence="2 3">CCFEE 5792</strain>
    </source>
</reference>
<feature type="region of interest" description="Disordered" evidence="1">
    <location>
        <begin position="74"/>
        <end position="216"/>
    </location>
</feature>
<dbReference type="GeneID" id="89978438"/>
<dbReference type="Proteomes" id="UP001358417">
    <property type="component" value="Unassembled WGS sequence"/>
</dbReference>
<feature type="compositionally biased region" description="Low complexity" evidence="1">
    <location>
        <begin position="237"/>
        <end position="262"/>
    </location>
</feature>
<protein>
    <submittedName>
        <fullName evidence="2">Uncharacterized protein</fullName>
    </submittedName>
</protein>
<feature type="compositionally biased region" description="Low complexity" evidence="1">
    <location>
        <begin position="310"/>
        <end position="320"/>
    </location>
</feature>
<keyword evidence="3" id="KW-1185">Reference proteome</keyword>
<dbReference type="AlphaFoldDB" id="A0AAV9MWI5"/>
<dbReference type="EMBL" id="JAVRRD010000041">
    <property type="protein sequence ID" value="KAK5044908.1"/>
    <property type="molecule type" value="Genomic_DNA"/>
</dbReference>
<feature type="region of interest" description="Disordered" evidence="1">
    <location>
        <begin position="234"/>
        <end position="332"/>
    </location>
</feature>
<name>A0AAV9MWI5_9EURO</name>
<comment type="caution">
    <text evidence="2">The sequence shown here is derived from an EMBL/GenBank/DDBJ whole genome shotgun (WGS) entry which is preliminary data.</text>
</comment>
<sequence length="332" mass="37402">MTSLIFGSIYLGHKGIINHRREKQRQKNYQRWEGLRDEYDEQRKIGRESRSLDIQRTGADYDDDRPVLTLRDQQEANDARTSWRPQESFDGSASSQADRRTSVEVASGSGLRPLMQQNKTGSTWDDGLPQRLRVSRRNWDDYQPSNLSGNVSRSGSVREKSTTDTPARERSASKTPPSVNKQPSPQPDFSTQPTSYRPTDHRSVTSPAQMTHQPEVKAIEYSTPGGLMAELIESGNSSQPQSQPQHQQSHFHPHQQQTPFPQAYHHASYSHPQQTSYSPQPQQTPFSPQPLPQQTGAYGGFQPNSYGGTAPAPAQPSQPQNGGMQEWWNRPL</sequence>
<organism evidence="2 3">
    <name type="scientific">Exophiala bonariae</name>
    <dbReference type="NCBI Taxonomy" id="1690606"/>
    <lineage>
        <taxon>Eukaryota</taxon>
        <taxon>Fungi</taxon>
        <taxon>Dikarya</taxon>
        <taxon>Ascomycota</taxon>
        <taxon>Pezizomycotina</taxon>
        <taxon>Eurotiomycetes</taxon>
        <taxon>Chaetothyriomycetidae</taxon>
        <taxon>Chaetothyriales</taxon>
        <taxon>Herpotrichiellaceae</taxon>
        <taxon>Exophiala</taxon>
    </lineage>
</organism>